<evidence type="ECO:0000256" key="3">
    <source>
        <dbReference type="ARBA" id="ARBA00022490"/>
    </source>
</evidence>
<dbReference type="PROSITE" id="PS51917">
    <property type="entry name" value="PRU"/>
    <property type="match status" value="1"/>
</dbReference>
<keyword evidence="9" id="KW-1185">Reference proteome</keyword>
<feature type="non-terminal residue" evidence="8">
    <location>
        <position position="406"/>
    </location>
</feature>
<evidence type="ECO:0000256" key="4">
    <source>
        <dbReference type="ARBA" id="ARBA00022942"/>
    </source>
</evidence>
<evidence type="ECO:0000313" key="9">
    <source>
        <dbReference type="Proteomes" id="UP000237438"/>
    </source>
</evidence>
<dbReference type="InterPro" id="IPR044868">
    <property type="entry name" value="Rpn13/ADRM1_Pru"/>
</dbReference>
<dbReference type="GO" id="GO:0005634">
    <property type="term" value="C:nucleus"/>
    <property type="evidence" value="ECO:0007669"/>
    <property type="project" value="UniProtKB-SubCell"/>
</dbReference>
<organism evidence="8 9">
    <name type="scientific">Erysiphe pulchra</name>
    <dbReference type="NCBI Taxonomy" id="225359"/>
    <lineage>
        <taxon>Eukaryota</taxon>
        <taxon>Fungi</taxon>
        <taxon>Dikarya</taxon>
        <taxon>Ascomycota</taxon>
        <taxon>Pezizomycotina</taxon>
        <taxon>Leotiomycetes</taxon>
        <taxon>Erysiphales</taxon>
        <taxon>Erysiphaceae</taxon>
        <taxon>Erysiphe</taxon>
    </lineage>
</organism>
<keyword evidence="5" id="KW-0539">Nucleus</keyword>
<evidence type="ECO:0000256" key="2">
    <source>
        <dbReference type="ARBA" id="ARBA00004496"/>
    </source>
</evidence>
<gene>
    <name evidence="8" type="ORF">EPUL_001882</name>
</gene>
<protein>
    <recommendedName>
        <fullName evidence="7">Pru domain-containing protein</fullName>
    </recommendedName>
</protein>
<dbReference type="GO" id="GO:0070628">
    <property type="term" value="F:proteasome binding"/>
    <property type="evidence" value="ECO:0007669"/>
    <property type="project" value="TreeGrafter"/>
</dbReference>
<dbReference type="Proteomes" id="UP000237438">
    <property type="component" value="Unassembled WGS sequence"/>
</dbReference>
<dbReference type="GO" id="GO:0008541">
    <property type="term" value="C:proteasome regulatory particle, lid subcomplex"/>
    <property type="evidence" value="ECO:0007669"/>
    <property type="project" value="TreeGrafter"/>
</dbReference>
<sequence length="406" mass="44420">MASNPLITFKAGSCEIDQSTKPYKVVPNPNSGYIYLYMEENLIHFCWRERSKPLDHEDNLDLVMLPTDCHFLPYEPSTSEPNTKTNGRIFILKFSSSFQRYAFWMQSKPEIPTNPSHFSERDLKIGRVVDKLLQGQDVNIPAEIAAIKNSGGDNDDEDEPMEDVEGHGNFPIHRDGSSGGAGPGATGGDIRREGASSREGGADGGRAKEIYFFFLTDRKKFADDVTSDGYESTNTASIVQNFLNSLKGEQNVATHQTIGTLSLSLHSLLQSSITIPIIDSFNPVQIDKLLSHLPLAILLIAQELDETQGSFDTDNVETNDARSSLAIKALSLDCKKSILKRVIRSPQFNQSLWSLTIAIQKGGLPNIAEALQIKVLNSGFVEGGTVPLAGGTAIEAFLDGIKTTII</sequence>
<accession>A0A2S4PQF7</accession>
<name>A0A2S4PQF7_9PEZI</name>
<reference evidence="8 9" key="1">
    <citation type="submission" date="2017-10" db="EMBL/GenBank/DDBJ databases">
        <title>Development of genomic resources for the powdery mildew, Erysiphe pulchra.</title>
        <authorList>
            <person name="Wadl P.A."/>
            <person name="Mack B.M."/>
            <person name="Moore G."/>
            <person name="Beltz S.B."/>
        </authorList>
    </citation>
    <scope>NUCLEOTIDE SEQUENCE [LARGE SCALE GENOMIC DNA]</scope>
    <source>
        <strain evidence="8">Cflorida</strain>
    </source>
</reference>
<dbReference type="InterPro" id="IPR006773">
    <property type="entry name" value="Rpn13/ADRM1"/>
</dbReference>
<dbReference type="AlphaFoldDB" id="A0A2S4PQF7"/>
<dbReference type="PANTHER" id="PTHR12225">
    <property type="entry name" value="ADHESION REGULATING MOLECULE 1 110 KDA CELL MEMBRANE GLYCOPROTEIN"/>
    <property type="match status" value="1"/>
</dbReference>
<dbReference type="Gene3D" id="2.30.29.70">
    <property type="entry name" value="Proteasomal ubiquitin receptor Rpn13/ADRM1"/>
    <property type="match status" value="1"/>
</dbReference>
<feature type="compositionally biased region" description="Acidic residues" evidence="6">
    <location>
        <begin position="153"/>
        <end position="163"/>
    </location>
</feature>
<evidence type="ECO:0000313" key="8">
    <source>
        <dbReference type="EMBL" id="POS84253.1"/>
    </source>
</evidence>
<evidence type="ECO:0000256" key="6">
    <source>
        <dbReference type="SAM" id="MobiDB-lite"/>
    </source>
</evidence>
<evidence type="ECO:0000256" key="5">
    <source>
        <dbReference type="ARBA" id="ARBA00023242"/>
    </source>
</evidence>
<feature type="domain" description="Pru" evidence="7">
    <location>
        <begin position="1"/>
        <end position="136"/>
    </location>
</feature>
<feature type="compositionally biased region" description="Gly residues" evidence="6">
    <location>
        <begin position="177"/>
        <end position="187"/>
    </location>
</feature>
<dbReference type="EMBL" id="PEDP01001102">
    <property type="protein sequence ID" value="POS84253.1"/>
    <property type="molecule type" value="Genomic_DNA"/>
</dbReference>
<comment type="subcellular location">
    <subcellularLocation>
        <location evidence="2">Cytoplasm</location>
    </subcellularLocation>
    <subcellularLocation>
        <location evidence="1">Nucleus</location>
    </subcellularLocation>
</comment>
<dbReference type="InterPro" id="IPR038108">
    <property type="entry name" value="RPN13_DEUBAD_sf"/>
</dbReference>
<comment type="caution">
    <text evidence="8">The sequence shown here is derived from an EMBL/GenBank/DDBJ whole genome shotgun (WGS) entry which is preliminary data.</text>
</comment>
<keyword evidence="4" id="KW-0647">Proteasome</keyword>
<keyword evidence="3" id="KW-0963">Cytoplasm</keyword>
<dbReference type="Gene3D" id="1.10.2020.20">
    <property type="match status" value="1"/>
</dbReference>
<evidence type="ECO:0000259" key="7">
    <source>
        <dbReference type="PROSITE" id="PS51917"/>
    </source>
</evidence>
<dbReference type="GO" id="GO:0061133">
    <property type="term" value="F:endopeptidase activator activity"/>
    <property type="evidence" value="ECO:0007669"/>
    <property type="project" value="TreeGrafter"/>
</dbReference>
<dbReference type="STRING" id="225359.A0A2S4PQF7"/>
<proteinExistence type="predicted"/>
<dbReference type="OrthoDB" id="340431at2759"/>
<dbReference type="Pfam" id="PF04683">
    <property type="entry name" value="Rpn13_ADRM1_Pru"/>
    <property type="match status" value="1"/>
</dbReference>
<dbReference type="PANTHER" id="PTHR12225:SF0">
    <property type="entry name" value="PROTEASOMAL UBIQUITIN RECEPTOR ADRM1"/>
    <property type="match status" value="1"/>
</dbReference>
<dbReference type="InterPro" id="IPR038633">
    <property type="entry name" value="Rpn13/ADRM1_Pru_sf"/>
</dbReference>
<evidence type="ECO:0000256" key="1">
    <source>
        <dbReference type="ARBA" id="ARBA00004123"/>
    </source>
</evidence>
<dbReference type="GO" id="GO:0005737">
    <property type="term" value="C:cytoplasm"/>
    <property type="evidence" value="ECO:0007669"/>
    <property type="project" value="UniProtKB-SubCell"/>
</dbReference>
<feature type="region of interest" description="Disordered" evidence="6">
    <location>
        <begin position="147"/>
        <end position="203"/>
    </location>
</feature>